<organism evidence="8 9">
    <name type="scientific">Thermodesulfitimonas autotrophica</name>
    <dbReference type="NCBI Taxonomy" id="1894989"/>
    <lineage>
        <taxon>Bacteria</taxon>
        <taxon>Bacillati</taxon>
        <taxon>Bacillota</taxon>
        <taxon>Clostridia</taxon>
        <taxon>Thermoanaerobacterales</taxon>
        <taxon>Thermoanaerobacteraceae</taxon>
        <taxon>Thermodesulfitimonas</taxon>
    </lineage>
</organism>
<dbReference type="PANTHER" id="PTHR34824">
    <property type="entry name" value="HEAT-INDUCIBLE TRANSCRIPTION REPRESSOR HRCA"/>
    <property type="match status" value="1"/>
</dbReference>
<dbReference type="InterPro" id="IPR036390">
    <property type="entry name" value="WH_DNA-bd_sf"/>
</dbReference>
<comment type="function">
    <text evidence="5 6">Negative regulator of class I heat shock genes (grpE-dnaK-dnaJ and groELS operons). Prevents heat-shock induction of these operons.</text>
</comment>
<dbReference type="InterPro" id="IPR036388">
    <property type="entry name" value="WH-like_DNA-bd_sf"/>
</dbReference>
<comment type="similarity">
    <text evidence="6">Belongs to the HrcA family.</text>
</comment>
<dbReference type="PIRSF" id="PIRSF005485">
    <property type="entry name" value="HrcA"/>
    <property type="match status" value="1"/>
</dbReference>
<dbReference type="Pfam" id="PF01628">
    <property type="entry name" value="HrcA"/>
    <property type="match status" value="1"/>
</dbReference>
<keyword evidence="2 6" id="KW-0805">Transcription regulation</keyword>
<keyword evidence="1 6" id="KW-0678">Repressor</keyword>
<evidence type="ECO:0000256" key="5">
    <source>
        <dbReference type="ARBA" id="ARBA00055319"/>
    </source>
</evidence>
<dbReference type="PANTHER" id="PTHR34824:SF1">
    <property type="entry name" value="HEAT-INDUCIBLE TRANSCRIPTION REPRESSOR HRCA"/>
    <property type="match status" value="1"/>
</dbReference>
<dbReference type="Gene3D" id="1.10.10.10">
    <property type="entry name" value="Winged helix-like DNA-binding domain superfamily/Winged helix DNA-binding domain"/>
    <property type="match status" value="1"/>
</dbReference>
<sequence>MLDERKERILAAVVEDFIDTAEPIGSRTIARKYGLGISPATIRNEMADLEEMGYLKQPHTSAGRIPSERGYRYYVDHLMEPEEPGEEEKELLRSYISTKSREIAGVIRQTGQILSQLTSYAAIATAPCGKSMYRHIQLVPFGVGQAMVLVVLASGDVFHRLIPVPEGITAYDLEALSRVLNAKLRGLTVRDIKLTLLKEIYAELSHYKSVLDWTFELIQEALQVKEERIYQGGIHGILTQPEFRDVSRLQTLLGLLDQEDFLCDLLTSQSEEQGLSIRIGEEFNRPDIRELSMVAVTYRIDDKMRGVLAVLGPTRMRYRRVAGILRYVAESLSAELVKFFR</sequence>
<dbReference type="Proteomes" id="UP000282654">
    <property type="component" value="Unassembled WGS sequence"/>
</dbReference>
<dbReference type="OrthoDB" id="9783139at2"/>
<dbReference type="Gene3D" id="3.30.450.40">
    <property type="match status" value="1"/>
</dbReference>
<evidence type="ECO:0000313" key="9">
    <source>
        <dbReference type="Proteomes" id="UP000282654"/>
    </source>
</evidence>
<evidence type="ECO:0000256" key="1">
    <source>
        <dbReference type="ARBA" id="ARBA00022491"/>
    </source>
</evidence>
<feature type="domain" description="Heat-inducible transcription repressor HrcA C-terminal" evidence="7">
    <location>
        <begin position="106"/>
        <end position="321"/>
    </location>
</feature>
<dbReference type="SUPFAM" id="SSF46785">
    <property type="entry name" value="Winged helix' DNA-binding domain"/>
    <property type="match status" value="1"/>
</dbReference>
<dbReference type="FunFam" id="1.10.10.10:FF:000049">
    <property type="entry name" value="Heat-inducible transcription repressor HrcA"/>
    <property type="match status" value="1"/>
</dbReference>
<dbReference type="GO" id="GO:0003677">
    <property type="term" value="F:DNA binding"/>
    <property type="evidence" value="ECO:0007669"/>
    <property type="project" value="InterPro"/>
</dbReference>
<evidence type="ECO:0000313" key="8">
    <source>
        <dbReference type="EMBL" id="RPF46703.1"/>
    </source>
</evidence>
<protein>
    <recommendedName>
        <fullName evidence="6">Heat-inducible transcription repressor HrcA</fullName>
    </recommendedName>
</protein>
<dbReference type="InterPro" id="IPR023120">
    <property type="entry name" value="WHTH_transcript_rep_HrcA_IDD"/>
</dbReference>
<dbReference type="InterPro" id="IPR029016">
    <property type="entry name" value="GAF-like_dom_sf"/>
</dbReference>
<dbReference type="Gene3D" id="3.30.390.60">
    <property type="entry name" value="Heat-inducible transcription repressor hrca homolog, domain 3"/>
    <property type="match status" value="1"/>
</dbReference>
<keyword evidence="4 6" id="KW-0804">Transcription</keyword>
<keyword evidence="3 6" id="KW-0346">Stress response</keyword>
<dbReference type="GO" id="GO:0045892">
    <property type="term" value="P:negative regulation of DNA-templated transcription"/>
    <property type="evidence" value="ECO:0007669"/>
    <property type="project" value="UniProtKB-UniRule"/>
</dbReference>
<evidence type="ECO:0000256" key="4">
    <source>
        <dbReference type="ARBA" id="ARBA00023163"/>
    </source>
</evidence>
<proteinExistence type="inferred from homology"/>
<evidence type="ECO:0000256" key="3">
    <source>
        <dbReference type="ARBA" id="ARBA00023016"/>
    </source>
</evidence>
<dbReference type="NCBIfam" id="TIGR00331">
    <property type="entry name" value="hrcA"/>
    <property type="match status" value="1"/>
</dbReference>
<keyword evidence="9" id="KW-1185">Reference proteome</keyword>
<dbReference type="RefSeq" id="WP_123928796.1">
    <property type="nucleotide sequence ID" value="NZ_RKRE01000002.1"/>
</dbReference>
<evidence type="ECO:0000256" key="6">
    <source>
        <dbReference type="HAMAP-Rule" id="MF_00081"/>
    </source>
</evidence>
<dbReference type="EMBL" id="RKRE01000002">
    <property type="protein sequence ID" value="RPF46703.1"/>
    <property type="molecule type" value="Genomic_DNA"/>
</dbReference>
<dbReference type="SUPFAM" id="SSF55781">
    <property type="entry name" value="GAF domain-like"/>
    <property type="match status" value="1"/>
</dbReference>
<evidence type="ECO:0000259" key="7">
    <source>
        <dbReference type="Pfam" id="PF01628"/>
    </source>
</evidence>
<dbReference type="InterPro" id="IPR021153">
    <property type="entry name" value="HrcA_C"/>
</dbReference>
<gene>
    <name evidence="6" type="primary">hrcA</name>
    <name evidence="8" type="ORF">EDD75_0957</name>
</gene>
<evidence type="ECO:0000256" key="2">
    <source>
        <dbReference type="ARBA" id="ARBA00023015"/>
    </source>
</evidence>
<dbReference type="InterPro" id="IPR002571">
    <property type="entry name" value="HrcA"/>
</dbReference>
<dbReference type="HAMAP" id="MF_00081">
    <property type="entry name" value="HrcA"/>
    <property type="match status" value="1"/>
</dbReference>
<comment type="caution">
    <text evidence="8">The sequence shown here is derived from an EMBL/GenBank/DDBJ whole genome shotgun (WGS) entry which is preliminary data.</text>
</comment>
<name>A0A3N5AP18_9THEO</name>
<dbReference type="AlphaFoldDB" id="A0A3N5AP18"/>
<accession>A0A3N5AP18</accession>
<reference evidence="8 9" key="1">
    <citation type="submission" date="2018-11" db="EMBL/GenBank/DDBJ databases">
        <title>Genomic Encyclopedia of Type Strains, Phase IV (KMG-IV): sequencing the most valuable type-strain genomes for metagenomic binning, comparative biology and taxonomic classification.</title>
        <authorList>
            <person name="Goeker M."/>
        </authorList>
    </citation>
    <scope>NUCLEOTIDE SEQUENCE [LARGE SCALE GENOMIC DNA]</scope>
    <source>
        <strain evidence="8 9">DSM 102936</strain>
    </source>
</reference>